<accession>A0A4Z1HRI6</accession>
<evidence type="ECO:0000256" key="2">
    <source>
        <dbReference type="ARBA" id="ARBA00022692"/>
    </source>
</evidence>
<feature type="transmembrane region" description="Helical" evidence="6">
    <location>
        <begin position="21"/>
        <end position="41"/>
    </location>
</feature>
<comment type="caution">
    <text evidence="8">The sequence shown here is derived from an EMBL/GenBank/DDBJ whole genome shotgun (WGS) entry which is preliminary data.</text>
</comment>
<dbReference type="Pfam" id="PF01284">
    <property type="entry name" value="MARVEL"/>
    <property type="match status" value="1"/>
</dbReference>
<keyword evidence="9" id="KW-1185">Reference proteome</keyword>
<name>A0A4Z1HRI6_9HELO</name>
<keyword evidence="3 6" id="KW-1133">Transmembrane helix</keyword>
<organism evidence="8 9">
    <name type="scientific">Botryotinia convoluta</name>
    <dbReference type="NCBI Taxonomy" id="54673"/>
    <lineage>
        <taxon>Eukaryota</taxon>
        <taxon>Fungi</taxon>
        <taxon>Dikarya</taxon>
        <taxon>Ascomycota</taxon>
        <taxon>Pezizomycotina</taxon>
        <taxon>Leotiomycetes</taxon>
        <taxon>Helotiales</taxon>
        <taxon>Sclerotiniaceae</taxon>
        <taxon>Botryotinia</taxon>
    </lineage>
</organism>
<keyword evidence="2 6" id="KW-0812">Transmembrane</keyword>
<feature type="transmembrane region" description="Helical" evidence="6">
    <location>
        <begin position="77"/>
        <end position="98"/>
    </location>
</feature>
<evidence type="ECO:0000256" key="6">
    <source>
        <dbReference type="SAM" id="Phobius"/>
    </source>
</evidence>
<feature type="region of interest" description="Disordered" evidence="5">
    <location>
        <begin position="178"/>
        <end position="218"/>
    </location>
</feature>
<dbReference type="Proteomes" id="UP000297527">
    <property type="component" value="Unassembled WGS sequence"/>
</dbReference>
<proteinExistence type="predicted"/>
<dbReference type="PANTHER" id="PTHR37451:SF4">
    <property type="entry name" value="MARVEL DOMAIN-CONTAINING PROTEIN"/>
    <property type="match status" value="1"/>
</dbReference>
<dbReference type="EMBL" id="PQXN01000155">
    <property type="protein sequence ID" value="TGO51719.1"/>
    <property type="molecule type" value="Genomic_DNA"/>
</dbReference>
<evidence type="ECO:0000256" key="1">
    <source>
        <dbReference type="ARBA" id="ARBA00004141"/>
    </source>
</evidence>
<sequence>MTVANTTHIPGARGALLGLRIAQLVLAVIILALSSYGVYWLVYDGDALTLASASISIVICVYVIVASTGAPILYNYWAILGLDIVAVILWVVSFPILASQIANAITVEDTCTSYYGYCYYYKHKRGLGLEKRAETTWETYKNVMIATSALGGLEFVLFAITLIILGINLHRHRSAGGHCQPDAAAPRQVDFEEKQQRNVTAPAEPSQPEVYNPPVIHH</sequence>
<evidence type="ECO:0000313" key="8">
    <source>
        <dbReference type="EMBL" id="TGO51719.1"/>
    </source>
</evidence>
<feature type="domain" description="MARVEL" evidence="7">
    <location>
        <begin position="16"/>
        <end position="163"/>
    </location>
</feature>
<dbReference type="AlphaFoldDB" id="A0A4Z1HRI6"/>
<dbReference type="InterPro" id="IPR008253">
    <property type="entry name" value="Marvel"/>
</dbReference>
<protein>
    <recommendedName>
        <fullName evidence="7">MARVEL domain-containing protein</fullName>
    </recommendedName>
</protein>
<feature type="transmembrane region" description="Helical" evidence="6">
    <location>
        <begin position="143"/>
        <end position="165"/>
    </location>
</feature>
<evidence type="ECO:0000256" key="3">
    <source>
        <dbReference type="ARBA" id="ARBA00022989"/>
    </source>
</evidence>
<dbReference type="PANTHER" id="PTHR37451">
    <property type="entry name" value="MARVEL DOMAIN"/>
    <property type="match status" value="1"/>
</dbReference>
<evidence type="ECO:0000256" key="5">
    <source>
        <dbReference type="SAM" id="MobiDB-lite"/>
    </source>
</evidence>
<reference evidence="8 9" key="1">
    <citation type="submission" date="2017-12" db="EMBL/GenBank/DDBJ databases">
        <title>Comparative genomics of Botrytis spp.</title>
        <authorList>
            <person name="Valero-Jimenez C.A."/>
            <person name="Tapia P."/>
            <person name="Veloso J."/>
            <person name="Silva-Moreno E."/>
            <person name="Staats M."/>
            <person name="Valdes J.H."/>
            <person name="Van Kan J.A.L."/>
        </authorList>
    </citation>
    <scope>NUCLEOTIDE SEQUENCE [LARGE SCALE GENOMIC DNA]</scope>
    <source>
        <strain evidence="8 9">MUCL11595</strain>
    </source>
</reference>
<dbReference type="GO" id="GO:0016020">
    <property type="term" value="C:membrane"/>
    <property type="evidence" value="ECO:0007669"/>
    <property type="project" value="UniProtKB-SubCell"/>
</dbReference>
<keyword evidence="4 6" id="KW-0472">Membrane</keyword>
<evidence type="ECO:0000313" key="9">
    <source>
        <dbReference type="Proteomes" id="UP000297527"/>
    </source>
</evidence>
<feature type="transmembrane region" description="Helical" evidence="6">
    <location>
        <begin position="47"/>
        <end position="65"/>
    </location>
</feature>
<evidence type="ECO:0000259" key="7">
    <source>
        <dbReference type="Pfam" id="PF01284"/>
    </source>
</evidence>
<evidence type="ECO:0000256" key="4">
    <source>
        <dbReference type="ARBA" id="ARBA00023136"/>
    </source>
</evidence>
<dbReference type="OrthoDB" id="5325022at2759"/>
<comment type="subcellular location">
    <subcellularLocation>
        <location evidence="1">Membrane</location>
        <topology evidence="1">Multi-pass membrane protein</topology>
    </subcellularLocation>
</comment>
<gene>
    <name evidence="8" type="ORF">BCON_0155g00020</name>
</gene>